<gene>
    <name evidence="1" type="ORF">CCAP1982_LOCUS9798</name>
</gene>
<evidence type="ECO:0000313" key="1">
    <source>
        <dbReference type="EMBL" id="CAD7001301.1"/>
    </source>
</evidence>
<dbReference type="EMBL" id="CAJHJT010000023">
    <property type="protein sequence ID" value="CAD7001301.1"/>
    <property type="molecule type" value="Genomic_DNA"/>
</dbReference>
<keyword evidence="2" id="KW-1185">Reference proteome</keyword>
<accession>A0A811URG6</accession>
<name>A0A811URG6_CERCA</name>
<evidence type="ECO:0000313" key="2">
    <source>
        <dbReference type="Proteomes" id="UP000606786"/>
    </source>
</evidence>
<dbReference type="Proteomes" id="UP000606786">
    <property type="component" value="Unassembled WGS sequence"/>
</dbReference>
<sequence>MNVIVKAKRKKRKCGILKQTKVINDQVNFTTNYVVFKLHLFPQTTEDMYVYSSKIEESNAPKLFFKTVTIAKAPIVHNFVVAVLMQSPPQNTYIAGITSNVVGMPVKATRN</sequence>
<proteinExistence type="predicted"/>
<comment type="caution">
    <text evidence="1">The sequence shown here is derived from an EMBL/GenBank/DDBJ whole genome shotgun (WGS) entry which is preliminary data.</text>
</comment>
<protein>
    <submittedName>
        <fullName evidence="1">(Mediterranean fruit fly) hypothetical protein</fullName>
    </submittedName>
</protein>
<reference evidence="1" key="1">
    <citation type="submission" date="2020-11" db="EMBL/GenBank/DDBJ databases">
        <authorList>
            <person name="Whitehead M."/>
        </authorList>
    </citation>
    <scope>NUCLEOTIDE SEQUENCE</scope>
    <source>
        <strain evidence="1">EGII</strain>
    </source>
</reference>
<dbReference type="AlphaFoldDB" id="A0A811URG6"/>
<organism evidence="1 2">
    <name type="scientific">Ceratitis capitata</name>
    <name type="common">Mediterranean fruit fly</name>
    <name type="synonym">Tephritis capitata</name>
    <dbReference type="NCBI Taxonomy" id="7213"/>
    <lineage>
        <taxon>Eukaryota</taxon>
        <taxon>Metazoa</taxon>
        <taxon>Ecdysozoa</taxon>
        <taxon>Arthropoda</taxon>
        <taxon>Hexapoda</taxon>
        <taxon>Insecta</taxon>
        <taxon>Pterygota</taxon>
        <taxon>Neoptera</taxon>
        <taxon>Endopterygota</taxon>
        <taxon>Diptera</taxon>
        <taxon>Brachycera</taxon>
        <taxon>Muscomorpha</taxon>
        <taxon>Tephritoidea</taxon>
        <taxon>Tephritidae</taxon>
        <taxon>Ceratitis</taxon>
        <taxon>Ceratitis</taxon>
    </lineage>
</organism>